<dbReference type="Pfam" id="PF00340">
    <property type="entry name" value="IL1"/>
    <property type="match status" value="1"/>
</dbReference>
<proteinExistence type="inferred from homology"/>
<dbReference type="Gene3D" id="2.80.10.50">
    <property type="match status" value="1"/>
</dbReference>
<dbReference type="AlphaFoldDB" id="A0A3Q3AVS5"/>
<dbReference type="RefSeq" id="XP_017291518.1">
    <property type="nucleotide sequence ID" value="XM_017436029.3"/>
</dbReference>
<dbReference type="GO" id="GO:0005615">
    <property type="term" value="C:extracellular space"/>
    <property type="evidence" value="ECO:0007669"/>
    <property type="project" value="InterPro"/>
</dbReference>
<name>A0A3Q3AVS5_KRYMA</name>
<keyword evidence="5" id="KW-1185">Reference proteome</keyword>
<dbReference type="Proteomes" id="UP000264800">
    <property type="component" value="Unplaced"/>
</dbReference>
<comment type="similarity">
    <text evidence="2">Belongs to the IL-1 family.</text>
</comment>
<sequence length="202" mass="23178">MAASDNLPITFFDICENSFYFGVSEAAGLQEDDFRCSSQPPKQCWIQSMDRKFLVLKTSGDFKFQDRNLEERQQSDCSFKIQIYQDSSKKDGAQPVMLYTNKSPNGLMVVYCKSSSEIVPENMDLNNFAPPKTIDGTKHEALFYWRKVSCDKYTFESTMYKGHFLAFEPNRDNSCLHKLILCQKALDEVDETCNIVVTSQKS</sequence>
<protein>
    <submittedName>
        <fullName evidence="4">Interleukin 18</fullName>
    </submittedName>
</protein>
<dbReference type="GO" id="GO:0006955">
    <property type="term" value="P:immune response"/>
    <property type="evidence" value="ECO:0007669"/>
    <property type="project" value="InterPro"/>
</dbReference>
<comment type="subcellular location">
    <subcellularLocation>
        <location evidence="1">Secreted</location>
    </subcellularLocation>
</comment>
<dbReference type="GO" id="GO:0006954">
    <property type="term" value="P:inflammatory response"/>
    <property type="evidence" value="ECO:0007669"/>
    <property type="project" value="InterPro"/>
</dbReference>
<keyword evidence="3" id="KW-0964">Secreted</keyword>
<dbReference type="GO" id="GO:0005125">
    <property type="term" value="F:cytokine activity"/>
    <property type="evidence" value="ECO:0007669"/>
    <property type="project" value="InterPro"/>
</dbReference>
<dbReference type="InterPro" id="IPR000975">
    <property type="entry name" value="IL-1_fam"/>
</dbReference>
<dbReference type="GeneID" id="108247699"/>
<dbReference type="Ensembl" id="ENSKMAT00000021455.1">
    <property type="protein sequence ID" value="ENSKMAP00000021178.1"/>
    <property type="gene ID" value="ENSKMAG00000015740.1"/>
</dbReference>
<dbReference type="OMA" id="DAFRRCE"/>
<reference evidence="4" key="1">
    <citation type="submission" date="2025-08" db="UniProtKB">
        <authorList>
            <consortium name="Ensembl"/>
        </authorList>
    </citation>
    <scope>IDENTIFICATION</scope>
</reference>
<evidence type="ECO:0000256" key="1">
    <source>
        <dbReference type="ARBA" id="ARBA00004613"/>
    </source>
</evidence>
<dbReference type="STRING" id="37003.ENSKMAP00000021178"/>
<evidence type="ECO:0000313" key="5">
    <source>
        <dbReference type="Proteomes" id="UP000264800"/>
    </source>
</evidence>
<dbReference type="SUPFAM" id="SSF50353">
    <property type="entry name" value="Cytokine"/>
    <property type="match status" value="1"/>
</dbReference>
<evidence type="ECO:0000313" key="4">
    <source>
        <dbReference type="Ensembl" id="ENSKMAP00000021178.1"/>
    </source>
</evidence>
<evidence type="ECO:0000256" key="3">
    <source>
        <dbReference type="ARBA" id="ARBA00022525"/>
    </source>
</evidence>
<evidence type="ECO:0000256" key="2">
    <source>
        <dbReference type="ARBA" id="ARBA00010448"/>
    </source>
</evidence>
<organism evidence="4 5">
    <name type="scientific">Kryptolebias marmoratus</name>
    <name type="common">Mangrove killifish</name>
    <name type="synonym">Rivulus marmoratus</name>
    <dbReference type="NCBI Taxonomy" id="37003"/>
    <lineage>
        <taxon>Eukaryota</taxon>
        <taxon>Metazoa</taxon>
        <taxon>Chordata</taxon>
        <taxon>Craniata</taxon>
        <taxon>Vertebrata</taxon>
        <taxon>Euteleostomi</taxon>
        <taxon>Actinopterygii</taxon>
        <taxon>Neopterygii</taxon>
        <taxon>Teleostei</taxon>
        <taxon>Neoteleostei</taxon>
        <taxon>Acanthomorphata</taxon>
        <taxon>Ovalentaria</taxon>
        <taxon>Atherinomorphae</taxon>
        <taxon>Cyprinodontiformes</taxon>
        <taxon>Rivulidae</taxon>
        <taxon>Kryptolebias</taxon>
    </lineage>
</organism>
<dbReference type="InterPro" id="IPR008996">
    <property type="entry name" value="IL1/FGF"/>
</dbReference>
<reference evidence="4" key="2">
    <citation type="submission" date="2025-09" db="UniProtKB">
        <authorList>
            <consortium name="Ensembl"/>
        </authorList>
    </citation>
    <scope>IDENTIFICATION</scope>
</reference>
<dbReference type="KEGG" id="kmr:108247699"/>
<dbReference type="GeneTree" id="ENSGT00940000171313"/>
<dbReference type="OrthoDB" id="8535973at2759"/>
<accession>A0A3Q3AVS5</accession>
<dbReference type="CDD" id="cd23298">
    <property type="entry name" value="beta-trefoil_IL18"/>
    <property type="match status" value="1"/>
</dbReference>